<comment type="subcellular location">
    <subcellularLocation>
        <location evidence="1 6">Cytoplasm</location>
    </subcellularLocation>
</comment>
<evidence type="ECO:0000256" key="4">
    <source>
        <dbReference type="ARBA" id="ARBA00022777"/>
    </source>
</evidence>
<keyword evidence="4 6" id="KW-0418">Kinase</keyword>
<comment type="cofactor">
    <cofactor evidence="6">
        <name>NH4(+)</name>
        <dbReference type="ChEBI" id="CHEBI:28938"/>
    </cofactor>
    <cofactor evidence="6">
        <name>K(+)</name>
        <dbReference type="ChEBI" id="CHEBI:29103"/>
    </cofactor>
    <text evidence="6">A monovalent cation. Ammonium or potassium.</text>
</comment>
<keyword evidence="5 6" id="KW-0067">ATP-binding</keyword>
<dbReference type="EMBL" id="JAHWDQ010000009">
    <property type="protein sequence ID" value="MBW2942846.1"/>
    <property type="molecule type" value="Genomic_DNA"/>
</dbReference>
<comment type="function">
    <text evidence="6">Catalyzes the phosphorylation of pantothenate (Pan), the first step in CoA biosynthesis.</text>
</comment>
<comment type="caution">
    <text evidence="7">The sequence shown here is derived from an EMBL/GenBank/DDBJ whole genome shotgun (WGS) entry which is preliminary data.</text>
</comment>
<evidence type="ECO:0000256" key="5">
    <source>
        <dbReference type="ARBA" id="ARBA00022840"/>
    </source>
</evidence>
<dbReference type="PANTHER" id="PTHR34265:SF1">
    <property type="entry name" value="TYPE III PANTOTHENATE KINASE"/>
    <property type="match status" value="1"/>
</dbReference>
<accession>A0ABS6VWX0</accession>
<keyword evidence="6" id="KW-0479">Metal-binding</keyword>
<sequence length="246" mass="25945">MGQVLELDVGNTAIKWRCLATDGAVLGSGRLVGDVQGVDELLLPDINLVRIASVAHSDREEQLKSLLVSSGVKYLVATSQVECAGLRSAYEDASKLGVDRWLAMVAAFKECRGACVVIDAGTALTIDVVDAHGQHQGGYILPGIELLLKVLNDGTGKVRFGQERARTIAPGINTDTCVHNGKWLSLLGAVWLALKEADLIIGGRYDVFITGGDGLALKELGGAAAESWHFSESLVLDGLAPVLTKA</sequence>
<protein>
    <recommendedName>
        <fullName evidence="6">Type III pantothenate kinase</fullName>
        <ecNumber evidence="6">2.7.1.33</ecNumber>
    </recommendedName>
    <alternativeName>
        <fullName evidence="6">PanK-III</fullName>
    </alternativeName>
    <alternativeName>
        <fullName evidence="6">Pantothenic acid kinase</fullName>
    </alternativeName>
</protein>
<gene>
    <name evidence="6" type="primary">coaX</name>
    <name evidence="7" type="ORF">KXJ70_18760</name>
</gene>
<feature type="binding site" evidence="6">
    <location>
        <begin position="8"/>
        <end position="15"/>
    </location>
    <ligand>
        <name>ATP</name>
        <dbReference type="ChEBI" id="CHEBI:30616"/>
    </ligand>
</feature>
<evidence type="ECO:0000256" key="6">
    <source>
        <dbReference type="HAMAP-Rule" id="MF_01274"/>
    </source>
</evidence>
<dbReference type="Proteomes" id="UP001166291">
    <property type="component" value="Unassembled WGS sequence"/>
</dbReference>
<comment type="catalytic activity">
    <reaction evidence="6">
        <text>(R)-pantothenate + ATP = (R)-4'-phosphopantothenate + ADP + H(+)</text>
        <dbReference type="Rhea" id="RHEA:16373"/>
        <dbReference type="ChEBI" id="CHEBI:10986"/>
        <dbReference type="ChEBI" id="CHEBI:15378"/>
        <dbReference type="ChEBI" id="CHEBI:29032"/>
        <dbReference type="ChEBI" id="CHEBI:30616"/>
        <dbReference type="ChEBI" id="CHEBI:456216"/>
        <dbReference type="EC" id="2.7.1.33"/>
    </reaction>
</comment>
<dbReference type="InterPro" id="IPR004619">
    <property type="entry name" value="Type_III_PanK"/>
</dbReference>
<keyword evidence="2 6" id="KW-0808">Transferase</keyword>
<comment type="pathway">
    <text evidence="6">Cofactor biosynthesis; coenzyme A biosynthesis; CoA from (R)-pantothenate: step 1/5.</text>
</comment>
<keyword evidence="6" id="KW-0963">Cytoplasm</keyword>
<keyword evidence="8" id="KW-1185">Reference proteome</keyword>
<keyword evidence="6" id="KW-0630">Potassium</keyword>
<evidence type="ECO:0000256" key="3">
    <source>
        <dbReference type="ARBA" id="ARBA00022741"/>
    </source>
</evidence>
<dbReference type="PANTHER" id="PTHR34265">
    <property type="entry name" value="TYPE III PANTOTHENATE KINASE"/>
    <property type="match status" value="1"/>
</dbReference>
<feature type="binding site" evidence="6">
    <location>
        <position position="174"/>
    </location>
    <ligand>
        <name>substrate</name>
    </ligand>
</feature>
<feature type="binding site" evidence="6">
    <location>
        <position position="90"/>
    </location>
    <ligand>
        <name>substrate</name>
    </ligand>
</feature>
<organism evidence="7 8">
    <name type="scientific">Zhongshania aquimaris</name>
    <dbReference type="NCBI Taxonomy" id="2857107"/>
    <lineage>
        <taxon>Bacteria</taxon>
        <taxon>Pseudomonadati</taxon>
        <taxon>Pseudomonadota</taxon>
        <taxon>Gammaproteobacteria</taxon>
        <taxon>Cellvibrionales</taxon>
        <taxon>Spongiibacteraceae</taxon>
        <taxon>Zhongshania</taxon>
    </lineage>
</organism>
<evidence type="ECO:0000256" key="2">
    <source>
        <dbReference type="ARBA" id="ARBA00022679"/>
    </source>
</evidence>
<dbReference type="HAMAP" id="MF_01274">
    <property type="entry name" value="Pantothen_kinase_3"/>
    <property type="match status" value="1"/>
</dbReference>
<feature type="binding site" evidence="6">
    <location>
        <begin position="97"/>
        <end position="100"/>
    </location>
    <ligand>
        <name>substrate</name>
    </ligand>
</feature>
<feature type="active site" description="Proton acceptor" evidence="6">
    <location>
        <position position="99"/>
    </location>
</feature>
<dbReference type="RefSeq" id="WP_219045091.1">
    <property type="nucleotide sequence ID" value="NZ_JAHWDQ010000009.1"/>
</dbReference>
<evidence type="ECO:0000256" key="1">
    <source>
        <dbReference type="ARBA" id="ARBA00004496"/>
    </source>
</evidence>
<name>A0ABS6VWX0_9GAMM</name>
<evidence type="ECO:0000313" key="7">
    <source>
        <dbReference type="EMBL" id="MBW2942846.1"/>
    </source>
</evidence>
<proteinExistence type="inferred from homology"/>
<comment type="similarity">
    <text evidence="6">Belongs to the type III pantothenate kinase family.</text>
</comment>
<dbReference type="CDD" id="cd24015">
    <property type="entry name" value="ASKHA_NBD_PanK-III"/>
    <property type="match status" value="1"/>
</dbReference>
<dbReference type="NCBIfam" id="TIGR00671">
    <property type="entry name" value="baf"/>
    <property type="match status" value="1"/>
</dbReference>
<dbReference type="Pfam" id="PF03309">
    <property type="entry name" value="Pan_kinase"/>
    <property type="match status" value="1"/>
</dbReference>
<dbReference type="GO" id="GO:0004594">
    <property type="term" value="F:pantothenate kinase activity"/>
    <property type="evidence" value="ECO:0007669"/>
    <property type="project" value="UniProtKB-EC"/>
</dbReference>
<keyword evidence="6" id="KW-0173">Coenzyme A biosynthesis</keyword>
<feature type="binding site" evidence="6">
    <location>
        <position position="122"/>
    </location>
    <ligand>
        <name>ATP</name>
        <dbReference type="ChEBI" id="CHEBI:30616"/>
    </ligand>
</feature>
<dbReference type="EC" id="2.7.1.33" evidence="6"/>
<comment type="subunit">
    <text evidence="6">Homodimer.</text>
</comment>
<evidence type="ECO:0000313" key="8">
    <source>
        <dbReference type="Proteomes" id="UP001166291"/>
    </source>
</evidence>
<feature type="binding site" evidence="6">
    <location>
        <position position="119"/>
    </location>
    <ligand>
        <name>K(+)</name>
        <dbReference type="ChEBI" id="CHEBI:29103"/>
    </ligand>
</feature>
<reference evidence="7" key="1">
    <citation type="submission" date="2021-07" db="EMBL/GenBank/DDBJ databases">
        <title>Zhongshania sp. CAU 1632 isolated from seawater.</title>
        <authorList>
            <person name="Kim W."/>
        </authorList>
    </citation>
    <scope>NUCLEOTIDE SEQUENCE</scope>
    <source>
        <strain evidence="7">CAU 1632</strain>
    </source>
</reference>
<keyword evidence="3 6" id="KW-0547">Nucleotide-binding</keyword>